<evidence type="ECO:0000256" key="1">
    <source>
        <dbReference type="SAM" id="MobiDB-lite"/>
    </source>
</evidence>
<evidence type="ECO:0000313" key="2">
    <source>
        <dbReference type="EMBL" id="KAJ7389432.1"/>
    </source>
</evidence>
<name>A0A9W9ZXA7_9CNID</name>
<dbReference type="Proteomes" id="UP001163046">
    <property type="component" value="Unassembled WGS sequence"/>
</dbReference>
<organism evidence="2 3">
    <name type="scientific">Desmophyllum pertusum</name>
    <dbReference type="NCBI Taxonomy" id="174260"/>
    <lineage>
        <taxon>Eukaryota</taxon>
        <taxon>Metazoa</taxon>
        <taxon>Cnidaria</taxon>
        <taxon>Anthozoa</taxon>
        <taxon>Hexacorallia</taxon>
        <taxon>Scleractinia</taxon>
        <taxon>Caryophylliina</taxon>
        <taxon>Caryophylliidae</taxon>
        <taxon>Desmophyllum</taxon>
    </lineage>
</organism>
<dbReference type="AlphaFoldDB" id="A0A9W9ZXA7"/>
<proteinExistence type="predicted"/>
<reference evidence="2" key="1">
    <citation type="submission" date="2023-01" db="EMBL/GenBank/DDBJ databases">
        <title>Genome assembly of the deep-sea coral Lophelia pertusa.</title>
        <authorList>
            <person name="Herrera S."/>
            <person name="Cordes E."/>
        </authorList>
    </citation>
    <scope>NUCLEOTIDE SEQUENCE</scope>
    <source>
        <strain evidence="2">USNM1676648</strain>
        <tissue evidence="2">Polyp</tissue>
    </source>
</reference>
<gene>
    <name evidence="2" type="ORF">OS493_031676</name>
</gene>
<keyword evidence="3" id="KW-1185">Reference proteome</keyword>
<accession>A0A9W9ZXA7</accession>
<feature type="region of interest" description="Disordered" evidence="1">
    <location>
        <begin position="1"/>
        <end position="41"/>
    </location>
</feature>
<evidence type="ECO:0000313" key="3">
    <source>
        <dbReference type="Proteomes" id="UP001163046"/>
    </source>
</evidence>
<sequence length="166" mass="19163">MKKTRSKETSFTGMESKFTKPVCSPGHEGGNTRLNKPRKGNQNCLKITSATDLEKQRKHLTGCIEGDISNCTISLDMENMESYPKTDKKCSLLHSVRKDRGFLRRSKKMIFEPYTPKRKRFCNFLLSRDNVCDNVCAQLPVDLEQDYKELTKDEEKFDIDIVLNKC</sequence>
<comment type="caution">
    <text evidence="2">The sequence shown here is derived from an EMBL/GenBank/DDBJ whole genome shotgun (WGS) entry which is preliminary data.</text>
</comment>
<protein>
    <submittedName>
        <fullName evidence="2">Uncharacterized protein</fullName>
    </submittedName>
</protein>
<dbReference type="EMBL" id="MU825433">
    <property type="protein sequence ID" value="KAJ7389432.1"/>
    <property type="molecule type" value="Genomic_DNA"/>
</dbReference>